<protein>
    <submittedName>
        <fullName evidence="6">Holin toxin secretion/phage lysis</fullName>
    </submittedName>
</protein>
<keyword evidence="2 5" id="KW-0812">Transmembrane</keyword>
<dbReference type="AlphaFoldDB" id="I9LHC4"/>
<dbReference type="Pfam" id="PF05105">
    <property type="entry name" value="Phage_holin_4_1"/>
    <property type="match status" value="1"/>
</dbReference>
<evidence type="ECO:0000256" key="4">
    <source>
        <dbReference type="ARBA" id="ARBA00023136"/>
    </source>
</evidence>
<name>I9LHC4_9FIRM</name>
<reference evidence="6 7" key="1">
    <citation type="journal article" date="2012" name="J. Bacteriol.">
        <title>Draft Genome Sequences for Two Metal-Reducing Pelosinus fermentans Strains Isolated from a Cr(VI)-Contaminated Site and for Type Strain R7.</title>
        <authorList>
            <person name="Brown S.D."/>
            <person name="Podar M."/>
            <person name="Klingeman D.M."/>
            <person name="Johnson C.M."/>
            <person name="Yang Z.K."/>
            <person name="Utturkar S.M."/>
            <person name="Land M.L."/>
            <person name="Mosher J.J."/>
            <person name="Hurt R.A.Jr."/>
            <person name="Phelps T.J."/>
            <person name="Palumbo A.V."/>
            <person name="Arkin A.P."/>
            <person name="Hazen T.C."/>
            <person name="Elias D.A."/>
        </authorList>
    </citation>
    <scope>NUCLEOTIDE SEQUENCE [LARGE SCALE GENOMIC DNA]</scope>
    <source>
        <strain evidence="6 7">B4</strain>
    </source>
</reference>
<evidence type="ECO:0000256" key="5">
    <source>
        <dbReference type="SAM" id="Phobius"/>
    </source>
</evidence>
<evidence type="ECO:0000256" key="1">
    <source>
        <dbReference type="ARBA" id="ARBA00004141"/>
    </source>
</evidence>
<accession>I9LHC4</accession>
<organism evidence="6 7">
    <name type="scientific">Pelosinus fermentans B4</name>
    <dbReference type="NCBI Taxonomy" id="1149862"/>
    <lineage>
        <taxon>Bacteria</taxon>
        <taxon>Bacillati</taxon>
        <taxon>Bacillota</taxon>
        <taxon>Negativicutes</taxon>
        <taxon>Selenomonadales</taxon>
        <taxon>Sporomusaceae</taxon>
        <taxon>Pelosinus</taxon>
    </lineage>
</organism>
<evidence type="ECO:0000256" key="2">
    <source>
        <dbReference type="ARBA" id="ARBA00022692"/>
    </source>
</evidence>
<dbReference type="Proteomes" id="UP000004324">
    <property type="component" value="Unassembled WGS sequence"/>
</dbReference>
<keyword evidence="4 5" id="KW-0472">Membrane</keyword>
<comment type="caution">
    <text evidence="6">The sequence shown here is derived from an EMBL/GenBank/DDBJ whole genome shotgun (WGS) entry which is preliminary data.</text>
</comment>
<feature type="transmembrane region" description="Helical" evidence="5">
    <location>
        <begin position="25"/>
        <end position="54"/>
    </location>
</feature>
<feature type="transmembrane region" description="Helical" evidence="5">
    <location>
        <begin position="103"/>
        <end position="125"/>
    </location>
</feature>
<dbReference type="PATRIC" id="fig|1149862.3.peg.1051"/>
<dbReference type="InterPro" id="IPR006480">
    <property type="entry name" value="Phage_holin_4_1"/>
</dbReference>
<keyword evidence="7" id="KW-1185">Reference proteome</keyword>
<sequence length="178" mass="19561">MEIGSITERACYVVETLINCWQVKLAWGAVLTVITFLLGPMDTAFLALWLMIVIDPVTKWIAISMLTLKESQSCGGLICGFRLAWNSGALNSLAMRQKFIPKVLGYLIVLIAANLLVKVLPPAYYSGKLLTEIPKDLITSYLAVTEFVSICENLTAAGVEQLGKVALYFGSKRDNILK</sequence>
<dbReference type="RefSeq" id="WP_007931980.1">
    <property type="nucleotide sequence ID" value="NZ_AKVJ01000011.1"/>
</dbReference>
<keyword evidence="3 5" id="KW-1133">Transmembrane helix</keyword>
<evidence type="ECO:0000313" key="6">
    <source>
        <dbReference type="EMBL" id="EIW19899.1"/>
    </source>
</evidence>
<evidence type="ECO:0000256" key="3">
    <source>
        <dbReference type="ARBA" id="ARBA00022989"/>
    </source>
</evidence>
<proteinExistence type="predicted"/>
<dbReference type="EMBL" id="AKVJ01000011">
    <property type="protein sequence ID" value="EIW19899.1"/>
    <property type="molecule type" value="Genomic_DNA"/>
</dbReference>
<evidence type="ECO:0000313" key="7">
    <source>
        <dbReference type="Proteomes" id="UP000004324"/>
    </source>
</evidence>
<comment type="subcellular location">
    <subcellularLocation>
        <location evidence="1">Membrane</location>
        <topology evidence="1">Multi-pass membrane protein</topology>
    </subcellularLocation>
</comment>
<dbReference type="GO" id="GO:0016020">
    <property type="term" value="C:membrane"/>
    <property type="evidence" value="ECO:0007669"/>
    <property type="project" value="UniProtKB-SubCell"/>
</dbReference>
<gene>
    <name evidence="6" type="ORF">FB4_0150</name>
</gene>